<dbReference type="PANTHER" id="PTHR43767:SF8">
    <property type="entry name" value="LONG-CHAIN-FATTY-ACID--COA LIGASE"/>
    <property type="match status" value="1"/>
</dbReference>
<dbReference type="Gene3D" id="3.30.300.30">
    <property type="match status" value="1"/>
</dbReference>
<dbReference type="RefSeq" id="WP_394472771.1">
    <property type="nucleotide sequence ID" value="NZ_JBIGHY010000010.1"/>
</dbReference>
<name>A0ABW7EVS3_9BURK</name>
<protein>
    <submittedName>
        <fullName evidence="3">AMP-binding protein</fullName>
    </submittedName>
</protein>
<evidence type="ECO:0000256" key="1">
    <source>
        <dbReference type="ARBA" id="ARBA00022598"/>
    </source>
</evidence>
<evidence type="ECO:0000313" key="3">
    <source>
        <dbReference type="EMBL" id="MFG6416708.1"/>
    </source>
</evidence>
<dbReference type="PROSITE" id="PS00455">
    <property type="entry name" value="AMP_BINDING"/>
    <property type="match status" value="1"/>
</dbReference>
<keyword evidence="4" id="KW-1185">Reference proteome</keyword>
<reference evidence="3 4" key="1">
    <citation type="submission" date="2024-09" db="EMBL/GenBank/DDBJ databases">
        <title>Novel species of the genus Pelomonas and Roseateles isolated from streams.</title>
        <authorList>
            <person name="Lu H."/>
        </authorList>
    </citation>
    <scope>NUCLEOTIDE SEQUENCE [LARGE SCALE GENOMIC DNA]</scope>
    <source>
        <strain evidence="3 4">DC23W</strain>
    </source>
</reference>
<dbReference type="InterPro" id="IPR050237">
    <property type="entry name" value="ATP-dep_AMP-bd_enzyme"/>
</dbReference>
<comment type="caution">
    <text evidence="3">The sequence shown here is derived from an EMBL/GenBank/DDBJ whole genome shotgun (WGS) entry which is preliminary data.</text>
</comment>
<evidence type="ECO:0000259" key="2">
    <source>
        <dbReference type="Pfam" id="PF00501"/>
    </source>
</evidence>
<dbReference type="SUPFAM" id="SSF56801">
    <property type="entry name" value="Acetyl-CoA synthetase-like"/>
    <property type="match status" value="1"/>
</dbReference>
<proteinExistence type="predicted"/>
<organism evidence="3 4">
    <name type="scientific">Pelomonas dachongensis</name>
    <dbReference type="NCBI Taxonomy" id="3299029"/>
    <lineage>
        <taxon>Bacteria</taxon>
        <taxon>Pseudomonadati</taxon>
        <taxon>Pseudomonadota</taxon>
        <taxon>Betaproteobacteria</taxon>
        <taxon>Burkholderiales</taxon>
        <taxon>Sphaerotilaceae</taxon>
        <taxon>Roseateles</taxon>
    </lineage>
</organism>
<accession>A0ABW7EVS3</accession>
<dbReference type="Gene3D" id="3.40.50.12780">
    <property type="entry name" value="N-terminal domain of ligase-like"/>
    <property type="match status" value="1"/>
</dbReference>
<dbReference type="Proteomes" id="UP001606300">
    <property type="component" value="Unassembled WGS sequence"/>
</dbReference>
<sequence>MRPALDDGQRVWPAAELAAATAATANWLHDSGARVLATLLDNGAPFVVLDEAAAQAGVVHVPLPLFFSADQVQHALRAAGVDLLITVEPLARQWPVLPWVPATVAGHTLAVARLQSAPVALPPGTAKITFTSGSTGAPKGVCLSGAALQQVAQGLGDAMAPLGITRHLNALPFAVLLENIAGLMAPRAQGATVVTRPLAQLGLAGASGFDAAAFDTAVRALQPHSLILLPQMLRAWCVLLQRSGQHAPPDLKFVAVGGAAVGAPLVHAAQALGLPVGEGYGLSEGASVQTLNLPGHNRPGSAGRVLAHARLRVAPDGELHVAGSLFSGYLGDPTPVPDWWPTGDLGHIDADGFVHISGRKKHLLITAYGRNVSPEWVETALRSQPAVAQAVVFGDGQPALSAVLWPLNPTADDSLLQAAVDATNATLPDYARIPRWVRGGAAFDARSGLATANGRPQRDAILRAHAEALGLTGALSTQPA</sequence>
<gene>
    <name evidence="3" type="ORF">ACG02S_22685</name>
</gene>
<dbReference type="PANTHER" id="PTHR43767">
    <property type="entry name" value="LONG-CHAIN-FATTY-ACID--COA LIGASE"/>
    <property type="match status" value="1"/>
</dbReference>
<keyword evidence="1" id="KW-0436">Ligase</keyword>
<dbReference type="Pfam" id="PF23562">
    <property type="entry name" value="AMP-binding_C_3"/>
    <property type="match status" value="1"/>
</dbReference>
<dbReference type="InterPro" id="IPR020845">
    <property type="entry name" value="AMP-binding_CS"/>
</dbReference>
<feature type="domain" description="AMP-dependent synthetase/ligase" evidence="2">
    <location>
        <begin position="2"/>
        <end position="323"/>
    </location>
</feature>
<dbReference type="Pfam" id="PF00501">
    <property type="entry name" value="AMP-binding"/>
    <property type="match status" value="1"/>
</dbReference>
<evidence type="ECO:0000313" key="4">
    <source>
        <dbReference type="Proteomes" id="UP001606300"/>
    </source>
</evidence>
<dbReference type="EMBL" id="JBIGHY010000010">
    <property type="protein sequence ID" value="MFG6416708.1"/>
    <property type="molecule type" value="Genomic_DNA"/>
</dbReference>
<dbReference type="InterPro" id="IPR000873">
    <property type="entry name" value="AMP-dep_synth/lig_dom"/>
</dbReference>
<dbReference type="InterPro" id="IPR045851">
    <property type="entry name" value="AMP-bd_C_sf"/>
</dbReference>
<dbReference type="InterPro" id="IPR042099">
    <property type="entry name" value="ANL_N_sf"/>
</dbReference>